<dbReference type="Pfam" id="PF00225">
    <property type="entry name" value="Kinesin"/>
    <property type="match status" value="1"/>
</dbReference>
<dbReference type="GO" id="GO:0008017">
    <property type="term" value="F:microtubule binding"/>
    <property type="evidence" value="ECO:0007669"/>
    <property type="project" value="InterPro"/>
</dbReference>
<feature type="domain" description="Kinesin motor" evidence="4">
    <location>
        <begin position="1"/>
        <end position="55"/>
    </location>
</feature>
<name>A0A0L8GR82_OCTBM</name>
<dbReference type="GO" id="GO:0003777">
    <property type="term" value="F:microtubule motor activity"/>
    <property type="evidence" value="ECO:0007669"/>
    <property type="project" value="InterPro"/>
</dbReference>
<protein>
    <recommendedName>
        <fullName evidence="4">Kinesin motor domain-containing protein</fullName>
    </recommendedName>
</protein>
<keyword evidence="1" id="KW-0547">Nucleotide-binding</keyword>
<evidence type="ECO:0000256" key="2">
    <source>
        <dbReference type="ARBA" id="ARBA00022840"/>
    </source>
</evidence>
<feature type="non-terminal residue" evidence="5">
    <location>
        <position position="1"/>
    </location>
</feature>
<organism evidence="5">
    <name type="scientific">Octopus bimaculoides</name>
    <name type="common">California two-spotted octopus</name>
    <dbReference type="NCBI Taxonomy" id="37653"/>
    <lineage>
        <taxon>Eukaryota</taxon>
        <taxon>Metazoa</taxon>
        <taxon>Spiralia</taxon>
        <taxon>Lophotrochozoa</taxon>
        <taxon>Mollusca</taxon>
        <taxon>Cephalopoda</taxon>
        <taxon>Coleoidea</taxon>
        <taxon>Octopodiformes</taxon>
        <taxon>Octopoda</taxon>
        <taxon>Incirrata</taxon>
        <taxon>Octopodidae</taxon>
        <taxon>Octopus</taxon>
    </lineage>
</organism>
<comment type="caution">
    <text evidence="3">Lacks conserved residue(s) required for the propagation of feature annotation.</text>
</comment>
<evidence type="ECO:0000256" key="1">
    <source>
        <dbReference type="ARBA" id="ARBA00022741"/>
    </source>
</evidence>
<dbReference type="InterPro" id="IPR036961">
    <property type="entry name" value="Kinesin_motor_dom_sf"/>
</dbReference>
<dbReference type="GO" id="GO:0007018">
    <property type="term" value="P:microtubule-based movement"/>
    <property type="evidence" value="ECO:0007669"/>
    <property type="project" value="InterPro"/>
</dbReference>
<reference evidence="5" key="1">
    <citation type="submission" date="2015-07" db="EMBL/GenBank/DDBJ databases">
        <title>MeaNS - Measles Nucleotide Surveillance Program.</title>
        <authorList>
            <person name="Tran T."/>
            <person name="Druce J."/>
        </authorList>
    </citation>
    <scope>NUCLEOTIDE SEQUENCE</scope>
    <source>
        <strain evidence="5">UCB-OBI-ISO-001</strain>
        <tissue evidence="5">Gonad</tissue>
    </source>
</reference>
<dbReference type="STRING" id="37653.A0A0L8GR82"/>
<evidence type="ECO:0000259" key="4">
    <source>
        <dbReference type="PROSITE" id="PS50067"/>
    </source>
</evidence>
<evidence type="ECO:0000313" key="5">
    <source>
        <dbReference type="EMBL" id="KOF79488.1"/>
    </source>
</evidence>
<proteinExistence type="inferred from homology"/>
<accession>A0A0L8GR82</accession>
<dbReference type="SUPFAM" id="SSF52540">
    <property type="entry name" value="P-loop containing nucleoside triphosphate hydrolases"/>
    <property type="match status" value="1"/>
</dbReference>
<dbReference type="Gene3D" id="3.40.850.10">
    <property type="entry name" value="Kinesin motor domain"/>
    <property type="match status" value="1"/>
</dbReference>
<dbReference type="OrthoDB" id="3176171at2759"/>
<dbReference type="AlphaFoldDB" id="A0A0L8GR82"/>
<evidence type="ECO:0000256" key="3">
    <source>
        <dbReference type="PROSITE-ProRule" id="PRU00283"/>
    </source>
</evidence>
<gene>
    <name evidence="5" type="ORF">OCBIM_22029377mg</name>
</gene>
<dbReference type="GO" id="GO:0005524">
    <property type="term" value="F:ATP binding"/>
    <property type="evidence" value="ECO:0007669"/>
    <property type="project" value="UniProtKB-KW"/>
</dbReference>
<dbReference type="InterPro" id="IPR001752">
    <property type="entry name" value="Kinesin_motor_dom"/>
</dbReference>
<dbReference type="EMBL" id="KQ420735">
    <property type="protein sequence ID" value="KOF79488.1"/>
    <property type="molecule type" value="Genomic_DNA"/>
</dbReference>
<comment type="similarity">
    <text evidence="3">Belongs to the TRAFAC class myosin-kinesin ATPase superfamily. Kinesin family.</text>
</comment>
<dbReference type="PROSITE" id="PS50067">
    <property type="entry name" value="KINESIN_MOTOR_2"/>
    <property type="match status" value="1"/>
</dbReference>
<sequence>SASHGYNVCIFGYGHPGPGKAYTMEGSNVEDEMMAMIPRAAIQVFETVELLVEKG</sequence>
<dbReference type="InterPro" id="IPR027417">
    <property type="entry name" value="P-loop_NTPase"/>
</dbReference>
<keyword evidence="2" id="KW-0067">ATP-binding</keyword>